<dbReference type="RefSeq" id="WP_373284649.1">
    <property type="nucleotide sequence ID" value="NZ_JBHTNU010000014.1"/>
</dbReference>
<evidence type="ECO:0000313" key="2">
    <source>
        <dbReference type="Proteomes" id="UP001597282"/>
    </source>
</evidence>
<comment type="caution">
    <text evidence="1">The sequence shown here is derived from an EMBL/GenBank/DDBJ whole genome shotgun (WGS) entry which is preliminary data.</text>
</comment>
<accession>A0ABW4CAN8</accession>
<protein>
    <submittedName>
        <fullName evidence="1">Uncharacterized protein</fullName>
    </submittedName>
</protein>
<evidence type="ECO:0000313" key="1">
    <source>
        <dbReference type="EMBL" id="MFD1427844.1"/>
    </source>
</evidence>
<gene>
    <name evidence="1" type="ORF">ACFQ4Y_13115</name>
</gene>
<organism evidence="1 2">
    <name type="scientific">Kroppenstedtia sanguinis</name>
    <dbReference type="NCBI Taxonomy" id="1380684"/>
    <lineage>
        <taxon>Bacteria</taxon>
        <taxon>Bacillati</taxon>
        <taxon>Bacillota</taxon>
        <taxon>Bacilli</taxon>
        <taxon>Bacillales</taxon>
        <taxon>Thermoactinomycetaceae</taxon>
        <taxon>Kroppenstedtia</taxon>
    </lineage>
</organism>
<keyword evidence="2" id="KW-1185">Reference proteome</keyword>
<sequence length="29" mass="3504">MEKDGLVTRVVYQEVPPRGDMLRDFMHRK</sequence>
<name>A0ABW4CAN8_9BACL</name>
<reference evidence="2" key="1">
    <citation type="journal article" date="2019" name="Int. J. Syst. Evol. Microbiol.">
        <title>The Global Catalogue of Microorganisms (GCM) 10K type strain sequencing project: providing services to taxonomists for standard genome sequencing and annotation.</title>
        <authorList>
            <consortium name="The Broad Institute Genomics Platform"/>
            <consortium name="The Broad Institute Genome Sequencing Center for Infectious Disease"/>
            <person name="Wu L."/>
            <person name="Ma J."/>
        </authorList>
    </citation>
    <scope>NUCLEOTIDE SEQUENCE [LARGE SCALE GENOMIC DNA]</scope>
    <source>
        <strain evidence="2">S1</strain>
    </source>
</reference>
<dbReference type="Proteomes" id="UP001597282">
    <property type="component" value="Unassembled WGS sequence"/>
</dbReference>
<dbReference type="EMBL" id="JBHTNU010000014">
    <property type="protein sequence ID" value="MFD1427844.1"/>
    <property type="molecule type" value="Genomic_DNA"/>
</dbReference>
<proteinExistence type="predicted"/>